<dbReference type="AlphaFoldDB" id="A0A5E4M7I0"/>
<dbReference type="CDD" id="cd23576">
    <property type="entry name" value="TFP_LU_ECD_BAMBI"/>
    <property type="match status" value="1"/>
</dbReference>
<feature type="signal peptide" evidence="1">
    <location>
        <begin position="1"/>
        <end position="28"/>
    </location>
</feature>
<evidence type="ECO:0000313" key="3">
    <source>
        <dbReference type="Proteomes" id="UP000325440"/>
    </source>
</evidence>
<dbReference type="EMBL" id="CABPRJ010000081">
    <property type="protein sequence ID" value="VVC27293.1"/>
    <property type="molecule type" value="Genomic_DNA"/>
</dbReference>
<organism evidence="2 3">
    <name type="scientific">Cinara cedri</name>
    <dbReference type="NCBI Taxonomy" id="506608"/>
    <lineage>
        <taxon>Eukaryota</taxon>
        <taxon>Metazoa</taxon>
        <taxon>Ecdysozoa</taxon>
        <taxon>Arthropoda</taxon>
        <taxon>Hexapoda</taxon>
        <taxon>Insecta</taxon>
        <taxon>Pterygota</taxon>
        <taxon>Neoptera</taxon>
        <taxon>Paraneoptera</taxon>
        <taxon>Hemiptera</taxon>
        <taxon>Sternorrhyncha</taxon>
        <taxon>Aphidomorpha</taxon>
        <taxon>Aphidoidea</taxon>
        <taxon>Aphididae</taxon>
        <taxon>Lachninae</taxon>
        <taxon>Cinara</taxon>
    </lineage>
</organism>
<reference evidence="2 3" key="1">
    <citation type="submission" date="2019-08" db="EMBL/GenBank/DDBJ databases">
        <authorList>
            <person name="Alioto T."/>
            <person name="Alioto T."/>
            <person name="Gomez Garrido J."/>
        </authorList>
    </citation>
    <scope>NUCLEOTIDE SEQUENCE [LARGE SCALE GENOMIC DNA]</scope>
</reference>
<sequence>MFTITIPCSALFAFCCLVPAFLSNTVYAVPLDPVSVKEGVFTYPSRGNNKPLHIYDAPASLKKLQPHIDSSAPLIRCYCNLPVCLTATGGMPVCHTRQGCYSRIQMSVSELTGPSQVADPTTPTTTTTIQSIPDEFDERLIMSNMDHVINGAYGCLDLLPTNQTCNDMLKVSEDSEFPALPSVNSSETLHAYRCCQNDMCNKRTNPTTTAIREAREALRKTFQSSFQQRKPSVSETKTVVLAAALAYNAKTNKEPIRGSPIEIAPEIFPEINAENKATTNNQRTIGAVDNLKVMKWLEFADSGDSKKTTPAGIARNTMQFPSTTLKGESSQRVKPIFVAPEEFPTNSVYPPIYYRKPNFPVADFIKIINIVKPLKLEESEFPANNIISRRLNQERKVHAENNANVERDTAAF</sequence>
<name>A0A5E4M7I0_9HEMI</name>
<dbReference type="Proteomes" id="UP000325440">
    <property type="component" value="Unassembled WGS sequence"/>
</dbReference>
<evidence type="ECO:0000313" key="2">
    <source>
        <dbReference type="EMBL" id="VVC27293.1"/>
    </source>
</evidence>
<keyword evidence="3" id="KW-1185">Reference proteome</keyword>
<gene>
    <name evidence="2" type="ORF">CINCED_3A001250</name>
</gene>
<keyword evidence="1" id="KW-0732">Signal</keyword>
<evidence type="ECO:0000256" key="1">
    <source>
        <dbReference type="SAM" id="SignalP"/>
    </source>
</evidence>
<accession>A0A5E4M7I0</accession>
<feature type="chain" id="PRO_5023030140" evidence="1">
    <location>
        <begin position="29"/>
        <end position="412"/>
    </location>
</feature>
<dbReference type="OrthoDB" id="6621230at2759"/>
<proteinExistence type="predicted"/>
<protein>
    <submittedName>
        <fullName evidence="2">Uncharacterized protein</fullName>
    </submittedName>
</protein>